<dbReference type="GO" id="GO:0045302">
    <property type="term" value="F:choloylglycine hydrolase activity"/>
    <property type="evidence" value="ECO:0007669"/>
    <property type="project" value="UniProtKB-EC"/>
</dbReference>
<dbReference type="EC" id="3.5.1.24" evidence="5"/>
<keyword evidence="12" id="KW-1185">Reference proteome</keyword>
<comment type="similarity">
    <text evidence="2">Belongs to the peptidase C59 family.</text>
</comment>
<comment type="pathway">
    <text evidence="1">Lipid metabolism; bile acid biosynthesis.</text>
</comment>
<sequence>MCTAVSFKTKDHYFGRNFDYELSYGEKAIIIPRNYVFELRKLPALSKHYAMVGLTSVFDNTPLIYDAVNEHGLAMAGLNFEGNAVFYDFDHAMDNVTPFEFIPYILGQCKNVAEAKEMLTKINLVNEAFSADLPLAPLHWIISDSEDNTIVVETLADGMKVYDDPVGVMTNNPTFDKQLFNLNNYRGLSAKTPENTFDPTVDLPAYSRGMGTLGLPGDLTSSSRFVKAAFVKAHSVCETDESSSVSQGFHILSAIEQQRGCCEVSEGKYEYTIYSACYNKDKGILYYKTYEDSQITALNMHKADLESEQFTLYPLSQTQHFNYAN</sequence>
<dbReference type="Proteomes" id="UP000051324">
    <property type="component" value="Unassembled WGS sequence"/>
</dbReference>
<feature type="domain" description="Choloylglycine hydrolase/NAAA C-terminal" evidence="10">
    <location>
        <begin position="2"/>
        <end position="310"/>
    </location>
</feature>
<dbReference type="NCBIfam" id="NF038245">
    <property type="entry name" value="bile_salt_hydro"/>
    <property type="match status" value="1"/>
</dbReference>
<dbReference type="EMBL" id="AZFT01000053">
    <property type="protein sequence ID" value="KRL83653.1"/>
    <property type="molecule type" value="Genomic_DNA"/>
</dbReference>
<comment type="catalytic activity">
    <reaction evidence="9">
        <text>taurodeoxycholate + H2O = deoxycholate + taurine</text>
        <dbReference type="Rhea" id="RHEA:47556"/>
        <dbReference type="ChEBI" id="CHEBI:15377"/>
        <dbReference type="ChEBI" id="CHEBI:23614"/>
        <dbReference type="ChEBI" id="CHEBI:36261"/>
        <dbReference type="ChEBI" id="CHEBI:507393"/>
    </reaction>
    <physiologicalReaction direction="left-to-right" evidence="9">
        <dbReference type="Rhea" id="RHEA:47557"/>
    </physiologicalReaction>
</comment>
<evidence type="ECO:0000256" key="5">
    <source>
        <dbReference type="ARBA" id="ARBA00044769"/>
    </source>
</evidence>
<dbReference type="STRING" id="1423724.FC32_GL000913"/>
<gene>
    <name evidence="11" type="ORF">FC32_GL000913</name>
</gene>
<dbReference type="OrthoDB" id="9794717at2"/>
<comment type="catalytic activity">
    <reaction evidence="8">
        <text>cholate + taurine = taurocholate + H2O</text>
        <dbReference type="Rhea" id="RHEA:47108"/>
        <dbReference type="ChEBI" id="CHEBI:15377"/>
        <dbReference type="ChEBI" id="CHEBI:29747"/>
        <dbReference type="ChEBI" id="CHEBI:36257"/>
        <dbReference type="ChEBI" id="CHEBI:507393"/>
    </reaction>
    <physiologicalReaction direction="right-to-left" evidence="8">
        <dbReference type="Rhea" id="RHEA:47110"/>
    </physiologicalReaction>
</comment>
<keyword evidence="4" id="KW-0443">Lipid metabolism</keyword>
<evidence type="ECO:0000256" key="9">
    <source>
        <dbReference type="ARBA" id="ARBA00048897"/>
    </source>
</evidence>
<name>A0A0R1TYJ4_9LACO</name>
<evidence type="ECO:0000256" key="6">
    <source>
        <dbReference type="ARBA" id="ARBA00044804"/>
    </source>
</evidence>
<dbReference type="GO" id="GO:0006629">
    <property type="term" value="P:lipid metabolic process"/>
    <property type="evidence" value="ECO:0007669"/>
    <property type="project" value="UniProtKB-KW"/>
</dbReference>
<organism evidence="11 12">
    <name type="scientific">Ligilactobacillus apodemi DSM 16634 = JCM 16172</name>
    <dbReference type="NCBI Taxonomy" id="1423724"/>
    <lineage>
        <taxon>Bacteria</taxon>
        <taxon>Bacillati</taxon>
        <taxon>Bacillota</taxon>
        <taxon>Bacilli</taxon>
        <taxon>Lactobacillales</taxon>
        <taxon>Lactobacillaceae</taxon>
        <taxon>Ligilactobacillus</taxon>
    </lineage>
</organism>
<dbReference type="RefSeq" id="WP_025087062.1">
    <property type="nucleotide sequence ID" value="NZ_AZFT01000053.1"/>
</dbReference>
<dbReference type="SUPFAM" id="SSF56235">
    <property type="entry name" value="N-terminal nucleophile aminohydrolases (Ntn hydrolases)"/>
    <property type="match status" value="1"/>
</dbReference>
<dbReference type="InterPro" id="IPR029055">
    <property type="entry name" value="Ntn_hydrolases_N"/>
</dbReference>
<comment type="caution">
    <text evidence="11">The sequence shown here is derived from an EMBL/GenBank/DDBJ whole genome shotgun (WGS) entry which is preliminary data.</text>
</comment>
<evidence type="ECO:0000259" key="10">
    <source>
        <dbReference type="Pfam" id="PF02275"/>
    </source>
</evidence>
<dbReference type="InterPro" id="IPR052193">
    <property type="entry name" value="Peptidase_C59"/>
</dbReference>
<evidence type="ECO:0000313" key="12">
    <source>
        <dbReference type="Proteomes" id="UP000051324"/>
    </source>
</evidence>
<dbReference type="PANTHER" id="PTHR35527">
    <property type="entry name" value="CHOLOYLGLYCINE HYDROLASE"/>
    <property type="match status" value="1"/>
</dbReference>
<evidence type="ECO:0000256" key="2">
    <source>
        <dbReference type="ARBA" id="ARBA00006625"/>
    </source>
</evidence>
<evidence type="ECO:0000256" key="7">
    <source>
        <dbReference type="ARBA" id="ARBA00044806"/>
    </source>
</evidence>
<dbReference type="Pfam" id="PF02275">
    <property type="entry name" value="CBAH"/>
    <property type="match status" value="1"/>
</dbReference>
<dbReference type="AlphaFoldDB" id="A0A0R1TYJ4"/>
<dbReference type="PANTHER" id="PTHR35527:SF2">
    <property type="entry name" value="HYDROLASE"/>
    <property type="match status" value="1"/>
</dbReference>
<evidence type="ECO:0000313" key="11">
    <source>
        <dbReference type="EMBL" id="KRL83653.1"/>
    </source>
</evidence>
<dbReference type="Gene3D" id="3.60.60.10">
    <property type="entry name" value="Penicillin V Acylase, Chain A"/>
    <property type="match status" value="1"/>
</dbReference>
<dbReference type="InterPro" id="IPR029132">
    <property type="entry name" value="CBAH/NAAA_C"/>
</dbReference>
<keyword evidence="3 11" id="KW-0378">Hydrolase</keyword>
<evidence type="ECO:0000256" key="4">
    <source>
        <dbReference type="ARBA" id="ARBA00023098"/>
    </source>
</evidence>
<accession>A0A0R1TYJ4</accession>
<protein>
    <recommendedName>
        <fullName evidence="5">choloylglycine hydrolase</fullName>
        <ecNumber evidence="5">3.5.1.24</ecNumber>
    </recommendedName>
    <alternativeName>
        <fullName evidence="6">Bile salt hydrolase</fullName>
    </alternativeName>
    <alternativeName>
        <fullName evidence="7">Choloylglycine hydrolase</fullName>
    </alternativeName>
</protein>
<evidence type="ECO:0000256" key="1">
    <source>
        <dbReference type="ARBA" id="ARBA00004860"/>
    </source>
</evidence>
<dbReference type="InterPro" id="IPR047711">
    <property type="entry name" value="CBAH"/>
</dbReference>
<dbReference type="PATRIC" id="fig|1423724.4.peg.953"/>
<dbReference type="CDD" id="cd00542">
    <property type="entry name" value="Ntn_PVA"/>
    <property type="match status" value="1"/>
</dbReference>
<proteinExistence type="inferred from homology"/>
<evidence type="ECO:0000256" key="8">
    <source>
        <dbReference type="ARBA" id="ARBA00047285"/>
    </source>
</evidence>
<evidence type="ECO:0000256" key="3">
    <source>
        <dbReference type="ARBA" id="ARBA00022801"/>
    </source>
</evidence>
<dbReference type="eggNOG" id="COG3049">
    <property type="taxonomic scope" value="Bacteria"/>
</dbReference>
<reference evidence="11 12" key="1">
    <citation type="journal article" date="2015" name="Genome Announc.">
        <title>Expanding the biotechnology potential of lactobacilli through comparative genomics of 213 strains and associated genera.</title>
        <authorList>
            <person name="Sun Z."/>
            <person name="Harris H.M."/>
            <person name="McCann A."/>
            <person name="Guo C."/>
            <person name="Argimon S."/>
            <person name="Zhang W."/>
            <person name="Yang X."/>
            <person name="Jeffery I.B."/>
            <person name="Cooney J.C."/>
            <person name="Kagawa T.F."/>
            <person name="Liu W."/>
            <person name="Song Y."/>
            <person name="Salvetti E."/>
            <person name="Wrobel A."/>
            <person name="Rasinkangas P."/>
            <person name="Parkhill J."/>
            <person name="Rea M.C."/>
            <person name="O'Sullivan O."/>
            <person name="Ritari J."/>
            <person name="Douillard F.P."/>
            <person name="Paul Ross R."/>
            <person name="Yang R."/>
            <person name="Briner A.E."/>
            <person name="Felis G.E."/>
            <person name="de Vos W.M."/>
            <person name="Barrangou R."/>
            <person name="Klaenhammer T.R."/>
            <person name="Caufield P.W."/>
            <person name="Cui Y."/>
            <person name="Zhang H."/>
            <person name="O'Toole P.W."/>
        </authorList>
    </citation>
    <scope>NUCLEOTIDE SEQUENCE [LARGE SCALE GENOMIC DNA]</scope>
    <source>
        <strain evidence="11 12">DSM 16634</strain>
    </source>
</reference>